<sequence length="104" mass="12161">MYSNLENPLFEPAMTSRNMDVTPSKSGAKASTSLRDVAVVRRRNDLCCCASLLNSNRRHRGERVRCSRQLDRRATRKTWSGTNKKKVGYREKRIRRNVRELTYK</sequence>
<dbReference type="Proteomes" id="UP000014500">
    <property type="component" value="Unassembled WGS sequence"/>
</dbReference>
<dbReference type="EnsemblMetazoa" id="SMAR010427-RA">
    <property type="protein sequence ID" value="SMAR010427-PA"/>
    <property type="gene ID" value="SMAR010427"/>
</dbReference>
<feature type="region of interest" description="Disordered" evidence="1">
    <location>
        <begin position="1"/>
        <end position="33"/>
    </location>
</feature>
<evidence type="ECO:0000313" key="3">
    <source>
        <dbReference type="Proteomes" id="UP000014500"/>
    </source>
</evidence>
<protein>
    <submittedName>
        <fullName evidence="2">Uncharacterized protein</fullName>
    </submittedName>
</protein>
<keyword evidence="3" id="KW-1185">Reference proteome</keyword>
<organism evidence="2 3">
    <name type="scientific">Strigamia maritima</name>
    <name type="common">European centipede</name>
    <name type="synonym">Geophilus maritimus</name>
    <dbReference type="NCBI Taxonomy" id="126957"/>
    <lineage>
        <taxon>Eukaryota</taxon>
        <taxon>Metazoa</taxon>
        <taxon>Ecdysozoa</taxon>
        <taxon>Arthropoda</taxon>
        <taxon>Myriapoda</taxon>
        <taxon>Chilopoda</taxon>
        <taxon>Pleurostigmophora</taxon>
        <taxon>Geophilomorpha</taxon>
        <taxon>Linotaeniidae</taxon>
        <taxon>Strigamia</taxon>
    </lineage>
</organism>
<name>T1J9N0_STRMM</name>
<evidence type="ECO:0000256" key="1">
    <source>
        <dbReference type="SAM" id="MobiDB-lite"/>
    </source>
</evidence>
<accession>T1J9N0</accession>
<dbReference type="HOGENOM" id="CLU_2253428_0_0_1"/>
<reference evidence="3" key="1">
    <citation type="submission" date="2011-05" db="EMBL/GenBank/DDBJ databases">
        <authorList>
            <person name="Richards S.R."/>
            <person name="Qu J."/>
            <person name="Jiang H."/>
            <person name="Jhangiani S.N."/>
            <person name="Agravi P."/>
            <person name="Goodspeed R."/>
            <person name="Gross S."/>
            <person name="Mandapat C."/>
            <person name="Jackson L."/>
            <person name="Mathew T."/>
            <person name="Pu L."/>
            <person name="Thornton R."/>
            <person name="Saada N."/>
            <person name="Wilczek-Boney K.B."/>
            <person name="Lee S."/>
            <person name="Kovar C."/>
            <person name="Wu Y."/>
            <person name="Scherer S.E."/>
            <person name="Worley K.C."/>
            <person name="Muzny D.M."/>
            <person name="Gibbs R."/>
        </authorList>
    </citation>
    <scope>NUCLEOTIDE SEQUENCE</scope>
    <source>
        <strain evidence="3">Brora</strain>
    </source>
</reference>
<reference evidence="2" key="2">
    <citation type="submission" date="2015-02" db="UniProtKB">
        <authorList>
            <consortium name="EnsemblMetazoa"/>
        </authorList>
    </citation>
    <scope>IDENTIFICATION</scope>
</reference>
<evidence type="ECO:0000313" key="2">
    <source>
        <dbReference type="EnsemblMetazoa" id="SMAR010427-PA"/>
    </source>
</evidence>
<proteinExistence type="predicted"/>
<feature type="compositionally biased region" description="Polar residues" evidence="1">
    <location>
        <begin position="15"/>
        <end position="33"/>
    </location>
</feature>
<dbReference type="EMBL" id="JH431977">
    <property type="status" value="NOT_ANNOTATED_CDS"/>
    <property type="molecule type" value="Genomic_DNA"/>
</dbReference>
<dbReference type="AlphaFoldDB" id="T1J9N0"/>